<accession>A0A7S0SJD8</accession>
<feature type="chain" id="PRO_5031109497" evidence="2">
    <location>
        <begin position="19"/>
        <end position="108"/>
    </location>
</feature>
<evidence type="ECO:0000313" key="3">
    <source>
        <dbReference type="EMBL" id="CAD8707438.1"/>
    </source>
</evidence>
<feature type="compositionally biased region" description="Acidic residues" evidence="1">
    <location>
        <begin position="67"/>
        <end position="83"/>
    </location>
</feature>
<feature type="region of interest" description="Disordered" evidence="1">
    <location>
        <begin position="52"/>
        <end position="108"/>
    </location>
</feature>
<evidence type="ECO:0000256" key="1">
    <source>
        <dbReference type="SAM" id="MobiDB-lite"/>
    </source>
</evidence>
<organism evidence="3">
    <name type="scientific">Mantoniella antarctica</name>
    <dbReference type="NCBI Taxonomy" id="81844"/>
    <lineage>
        <taxon>Eukaryota</taxon>
        <taxon>Viridiplantae</taxon>
        <taxon>Chlorophyta</taxon>
        <taxon>Mamiellophyceae</taxon>
        <taxon>Mamiellales</taxon>
        <taxon>Mamiellaceae</taxon>
        <taxon>Mantoniella</taxon>
    </lineage>
</organism>
<dbReference type="AlphaFoldDB" id="A0A7S0SJD8"/>
<name>A0A7S0SJD8_9CHLO</name>
<feature type="signal peptide" evidence="2">
    <location>
        <begin position="1"/>
        <end position="18"/>
    </location>
</feature>
<reference evidence="3" key="1">
    <citation type="submission" date="2021-01" db="EMBL/GenBank/DDBJ databases">
        <authorList>
            <person name="Corre E."/>
            <person name="Pelletier E."/>
            <person name="Niang G."/>
            <person name="Scheremetjew M."/>
            <person name="Finn R."/>
            <person name="Kale V."/>
            <person name="Holt S."/>
            <person name="Cochrane G."/>
            <person name="Meng A."/>
            <person name="Brown T."/>
            <person name="Cohen L."/>
        </authorList>
    </citation>
    <scope>NUCLEOTIDE SEQUENCE</scope>
    <source>
        <strain evidence="3">SL-175</strain>
    </source>
</reference>
<keyword evidence="2" id="KW-0732">Signal</keyword>
<sequence>MKALHVVTFVLLAATAMGKKQRLEDTDDANLSLESWEAVEDVYEEMTDEERLQLNALDTGDEKGDAGEEADEASVYEPEDDSIDPGFVQGVDYDSAPKEEQLEEDLYT</sequence>
<gene>
    <name evidence="3" type="ORF">MANT1106_LOCUS10121</name>
</gene>
<dbReference type="EMBL" id="HBFC01017038">
    <property type="protein sequence ID" value="CAD8707438.1"/>
    <property type="molecule type" value="Transcribed_RNA"/>
</dbReference>
<protein>
    <submittedName>
        <fullName evidence="3">Uncharacterized protein</fullName>
    </submittedName>
</protein>
<evidence type="ECO:0000256" key="2">
    <source>
        <dbReference type="SAM" id="SignalP"/>
    </source>
</evidence>
<proteinExistence type="predicted"/>